<evidence type="ECO:0000313" key="2">
    <source>
        <dbReference type="Proteomes" id="UP000236893"/>
    </source>
</evidence>
<protein>
    <recommendedName>
        <fullName evidence="3">Lipoprotein</fullName>
    </recommendedName>
</protein>
<evidence type="ECO:0000313" key="1">
    <source>
        <dbReference type="EMBL" id="POY39037.1"/>
    </source>
</evidence>
<reference evidence="1 2" key="1">
    <citation type="submission" date="2018-01" db="EMBL/GenBank/DDBJ databases">
        <authorList>
            <person name="Gaut B.S."/>
            <person name="Morton B.R."/>
            <person name="Clegg M.T."/>
            <person name="Duvall M.R."/>
        </authorList>
    </citation>
    <scope>NUCLEOTIDE SEQUENCE [LARGE SCALE GENOMIC DNA]</scope>
    <source>
        <strain evidence="1 2">HR-AV</strain>
    </source>
</reference>
<dbReference type="AlphaFoldDB" id="A0A2S5A9W2"/>
<dbReference type="EMBL" id="PQVF01000001">
    <property type="protein sequence ID" value="POY39037.1"/>
    <property type="molecule type" value="Genomic_DNA"/>
</dbReference>
<dbReference type="RefSeq" id="WP_103787140.1">
    <property type="nucleotide sequence ID" value="NZ_PQVF01000001.1"/>
</dbReference>
<proteinExistence type="predicted"/>
<dbReference type="Proteomes" id="UP000236893">
    <property type="component" value="Unassembled WGS sequence"/>
</dbReference>
<dbReference type="PROSITE" id="PS51257">
    <property type="entry name" value="PROKAR_LIPOPROTEIN"/>
    <property type="match status" value="1"/>
</dbReference>
<comment type="caution">
    <text evidence="1">The sequence shown here is derived from an EMBL/GenBank/DDBJ whole genome shotgun (WGS) entry which is preliminary data.</text>
</comment>
<keyword evidence="2" id="KW-1185">Reference proteome</keyword>
<evidence type="ECO:0008006" key="3">
    <source>
        <dbReference type="Google" id="ProtNLM"/>
    </source>
</evidence>
<accession>A0A2S5A9W2</accession>
<gene>
    <name evidence="1" type="ORF">C3K47_00620</name>
</gene>
<dbReference type="OrthoDB" id="1489643at2"/>
<sequence length="376" mass="43366">MKNLIRAFIPCAIFIAACSSPKSSFDKGDYTKAFSQSVNRLKKDPEDKKALAVLKDAFEFAKNDHIRIINDAKLSNNVYRWETVGREYQALNSLVNQLNYCPACMKIIGPTENFKSAESEAFLKAAEVRYQLGEKELATGYRENARTAYDHFLAADNLYAGYKDARKKAQDAYWDATVKVLVEDIPVQSRVFSLSNDFFREQVWKYLNSLSNRDNSFVYFYNPKDFKQSGLKQPDQVLQLAFDEYIVGNTYVKENNYDMRKDSIIVGKVENKNVYGTVKAKVKVMRKEVSTSGALTVRLIDSYSNKVIQQERLPGTFVWAYEWGSFNGDERALTKDQLSICNKRELLPPPPQDLFVEFTKPIYDQLTYKLKRYYVN</sequence>
<organism evidence="1 2">
    <name type="scientific">Solitalea longa</name>
    <dbReference type="NCBI Taxonomy" id="2079460"/>
    <lineage>
        <taxon>Bacteria</taxon>
        <taxon>Pseudomonadati</taxon>
        <taxon>Bacteroidota</taxon>
        <taxon>Sphingobacteriia</taxon>
        <taxon>Sphingobacteriales</taxon>
        <taxon>Sphingobacteriaceae</taxon>
        <taxon>Solitalea</taxon>
    </lineage>
</organism>
<name>A0A2S5A9W2_9SPHI</name>